<feature type="compositionally biased region" description="Low complexity" evidence="1">
    <location>
        <begin position="25"/>
        <end position="35"/>
    </location>
</feature>
<organism evidence="3 4">
    <name type="scientific">Panagrolaimus superbus</name>
    <dbReference type="NCBI Taxonomy" id="310955"/>
    <lineage>
        <taxon>Eukaryota</taxon>
        <taxon>Metazoa</taxon>
        <taxon>Ecdysozoa</taxon>
        <taxon>Nematoda</taxon>
        <taxon>Chromadorea</taxon>
        <taxon>Rhabditida</taxon>
        <taxon>Tylenchina</taxon>
        <taxon>Panagrolaimomorpha</taxon>
        <taxon>Panagrolaimoidea</taxon>
        <taxon>Panagrolaimidae</taxon>
        <taxon>Panagrolaimus</taxon>
    </lineage>
</organism>
<feature type="signal peptide" evidence="2">
    <location>
        <begin position="1"/>
        <end position="22"/>
    </location>
</feature>
<keyword evidence="2" id="KW-0732">Signal</keyword>
<dbReference type="Proteomes" id="UP000887577">
    <property type="component" value="Unplaced"/>
</dbReference>
<feature type="chain" id="PRO_5037195196" evidence="2">
    <location>
        <begin position="23"/>
        <end position="69"/>
    </location>
</feature>
<name>A0A914XQZ7_9BILA</name>
<proteinExistence type="predicted"/>
<evidence type="ECO:0000313" key="4">
    <source>
        <dbReference type="WBParaSite" id="PSU_v2.g10425.t1"/>
    </source>
</evidence>
<feature type="compositionally biased region" description="Basic and acidic residues" evidence="1">
    <location>
        <begin position="42"/>
        <end position="52"/>
    </location>
</feature>
<evidence type="ECO:0000256" key="2">
    <source>
        <dbReference type="SAM" id="SignalP"/>
    </source>
</evidence>
<evidence type="ECO:0000256" key="1">
    <source>
        <dbReference type="SAM" id="MobiDB-lite"/>
    </source>
</evidence>
<dbReference type="WBParaSite" id="PSU_v2.g10425.t1">
    <property type="protein sequence ID" value="PSU_v2.g10425.t1"/>
    <property type="gene ID" value="PSU_v2.g10425"/>
</dbReference>
<reference evidence="4" key="1">
    <citation type="submission" date="2022-11" db="UniProtKB">
        <authorList>
            <consortium name="WormBaseParasite"/>
        </authorList>
    </citation>
    <scope>IDENTIFICATION</scope>
</reference>
<protein>
    <submittedName>
        <fullName evidence="4">Uncharacterized protein</fullName>
    </submittedName>
</protein>
<keyword evidence="3" id="KW-1185">Reference proteome</keyword>
<accession>A0A914XQZ7</accession>
<sequence length="69" mass="7749">MNFKIAQFATLGGYLFLATATAENNDQNQQPQDANHGIVPKESIKPPIEKSKSPRLLTKLKHFVKKLDK</sequence>
<dbReference type="AlphaFoldDB" id="A0A914XQZ7"/>
<feature type="region of interest" description="Disordered" evidence="1">
    <location>
        <begin position="25"/>
        <end position="52"/>
    </location>
</feature>
<evidence type="ECO:0000313" key="3">
    <source>
        <dbReference type="Proteomes" id="UP000887577"/>
    </source>
</evidence>